<dbReference type="Proteomes" id="UP000799538">
    <property type="component" value="Unassembled WGS sequence"/>
</dbReference>
<proteinExistence type="predicted"/>
<keyword evidence="2" id="KW-0472">Membrane</keyword>
<reference evidence="5" key="1">
    <citation type="journal article" date="2020" name="Stud. Mycol.">
        <title>101 Dothideomycetes genomes: A test case for predicting lifestyles and emergence of pathogens.</title>
        <authorList>
            <person name="Haridas S."/>
            <person name="Albert R."/>
            <person name="Binder M."/>
            <person name="Bloem J."/>
            <person name="LaButti K."/>
            <person name="Salamov A."/>
            <person name="Andreopoulos B."/>
            <person name="Baker S."/>
            <person name="Barry K."/>
            <person name="Bills G."/>
            <person name="Bluhm B."/>
            <person name="Cannon C."/>
            <person name="Castanera R."/>
            <person name="Culley D."/>
            <person name="Daum C."/>
            <person name="Ezra D."/>
            <person name="Gonzalez J."/>
            <person name="Henrissat B."/>
            <person name="Kuo A."/>
            <person name="Liang C."/>
            <person name="Lipzen A."/>
            <person name="Lutzoni F."/>
            <person name="Magnuson J."/>
            <person name="Mondo S."/>
            <person name="Nolan M."/>
            <person name="Ohm R."/>
            <person name="Pangilinan J."/>
            <person name="Park H.-J."/>
            <person name="Ramirez L."/>
            <person name="Alfaro M."/>
            <person name="Sun H."/>
            <person name="Tritt A."/>
            <person name="Yoshinaga Y."/>
            <person name="Zwiers L.-H."/>
            <person name="Turgeon B."/>
            <person name="Goodwin S."/>
            <person name="Spatafora J."/>
            <person name="Crous P."/>
            <person name="Grigoriev I."/>
        </authorList>
    </citation>
    <scope>NUCLEOTIDE SEQUENCE [LARGE SCALE GENOMIC DNA]</scope>
    <source>
        <strain evidence="5">CECT 20119</strain>
    </source>
</reference>
<dbReference type="GO" id="GO:0016740">
    <property type="term" value="F:transferase activity"/>
    <property type="evidence" value="ECO:0007669"/>
    <property type="project" value="UniProtKB-KW"/>
</dbReference>
<evidence type="ECO:0000313" key="5">
    <source>
        <dbReference type="Proteomes" id="UP000799538"/>
    </source>
</evidence>
<keyword evidence="2" id="KW-0812">Transmembrane</keyword>
<evidence type="ECO:0000256" key="1">
    <source>
        <dbReference type="SAM" id="MobiDB-lite"/>
    </source>
</evidence>
<accession>A0A6A6FY96</accession>
<evidence type="ECO:0000313" key="4">
    <source>
        <dbReference type="EMBL" id="KAF2218401.1"/>
    </source>
</evidence>
<name>A0A6A6FY96_9PEZI</name>
<dbReference type="AlphaFoldDB" id="A0A6A6FY96"/>
<dbReference type="EMBL" id="ML992548">
    <property type="protein sequence ID" value="KAF2218401.1"/>
    <property type="molecule type" value="Genomic_DNA"/>
</dbReference>
<dbReference type="InterPro" id="IPR006598">
    <property type="entry name" value="CAP10"/>
</dbReference>
<keyword evidence="5" id="KW-1185">Reference proteome</keyword>
<feature type="transmembrane region" description="Helical" evidence="2">
    <location>
        <begin position="12"/>
        <end position="32"/>
    </location>
</feature>
<dbReference type="InterPro" id="IPR051091">
    <property type="entry name" value="O-Glucosyltr/Glycosyltrsf_90"/>
</dbReference>
<keyword evidence="2" id="KW-1133">Transmembrane helix</keyword>
<evidence type="ECO:0000259" key="3">
    <source>
        <dbReference type="SMART" id="SM00672"/>
    </source>
</evidence>
<feature type="region of interest" description="Disordered" evidence="1">
    <location>
        <begin position="38"/>
        <end position="74"/>
    </location>
</feature>
<organism evidence="4 5">
    <name type="scientific">Elsinoe ampelina</name>
    <dbReference type="NCBI Taxonomy" id="302913"/>
    <lineage>
        <taxon>Eukaryota</taxon>
        <taxon>Fungi</taxon>
        <taxon>Dikarya</taxon>
        <taxon>Ascomycota</taxon>
        <taxon>Pezizomycotina</taxon>
        <taxon>Dothideomycetes</taxon>
        <taxon>Dothideomycetidae</taxon>
        <taxon>Myriangiales</taxon>
        <taxon>Elsinoaceae</taxon>
        <taxon>Elsinoe</taxon>
    </lineage>
</organism>
<protein>
    <submittedName>
        <fullName evidence="4">Glycosyl transferase family 90-domain-containing protein</fullName>
    </submittedName>
</protein>
<keyword evidence="4" id="KW-0808">Transferase</keyword>
<dbReference type="PANTHER" id="PTHR12203">
    <property type="entry name" value="KDEL LYS-ASP-GLU-LEU CONTAINING - RELATED"/>
    <property type="match status" value="1"/>
</dbReference>
<dbReference type="OrthoDB" id="202415at2759"/>
<evidence type="ECO:0000256" key="2">
    <source>
        <dbReference type="SAM" id="Phobius"/>
    </source>
</evidence>
<sequence length="452" mass="51707">MIFKVRHVLDRAIKAPVLAGLVIASLVIYGLLSVVHSSSTPPRHFSTDAKPTSNHDQVVPASWQHDPPESISPRDNFTLSKETCQRNFPNVGAEIERAVAYSKSHGGVTGADLDISWKESGLVRAMIYQQKLYVIEAKHSGSGYDVRRSVAILSSINRAILSSPEDVPNIEFVFSINDTPETEYHGHKMWTLTRRRNDESHWLMPDFGFWSWEMNLVGEYSQIRHKIELVEAPFKDKIAKAVWRGAGKVNALRRQLLSATNGKAWADVKEIRWSSRATLSLSTKDDVLPMWDLCRYKYLIHTEGASYSGRGKYLQNCNSIVIMHDREWREHYDHLLVPEGPEQNFVQVKRDWSDLETKINWLEAHPVEAEKIAKKGTEVFRDRYLSPAAQACYWRELFRGWAQVSLKPDFYIRDAQGDVVLRGTPYETFILTAFDREGASCSWLGRVLRLCT</sequence>
<feature type="domain" description="Glycosyl transferase CAP10" evidence="3">
    <location>
        <begin position="166"/>
        <end position="406"/>
    </location>
</feature>
<gene>
    <name evidence="4" type="ORF">BDZ85DRAFT_270449</name>
</gene>
<dbReference type="PANTHER" id="PTHR12203:SF107">
    <property type="entry name" value="GLYCOSYL TRANSFERASE CAP10 DOMAIN-CONTAINING PROTEIN"/>
    <property type="match status" value="1"/>
</dbReference>
<dbReference type="Pfam" id="PF05686">
    <property type="entry name" value="Glyco_transf_90"/>
    <property type="match status" value="1"/>
</dbReference>
<dbReference type="SMART" id="SM00672">
    <property type="entry name" value="CAP10"/>
    <property type="match status" value="1"/>
</dbReference>